<dbReference type="CDD" id="cd12917">
    <property type="entry name" value="VKOR_euk"/>
    <property type="match status" value="1"/>
</dbReference>
<keyword evidence="7 12" id="KW-1133">Transmembrane helix</keyword>
<keyword evidence="9 12" id="KW-0472">Membrane</keyword>
<evidence type="ECO:0000256" key="9">
    <source>
        <dbReference type="ARBA" id="ARBA00023136"/>
    </source>
</evidence>
<dbReference type="PANTHER" id="PTHR14519:SF8">
    <property type="entry name" value="VITAMIN K EPOXIDE REDUCTASE COMPLEX SUBUNIT 1"/>
    <property type="match status" value="1"/>
</dbReference>
<comment type="similarity">
    <text evidence="2">Belongs to the VKOR family.</text>
</comment>
<dbReference type="GeneID" id="101746818"/>
<name>A0A8R2QX37_BOMMO</name>
<dbReference type="Pfam" id="PF07884">
    <property type="entry name" value="VKOR"/>
    <property type="match status" value="1"/>
</dbReference>
<dbReference type="AlphaFoldDB" id="A0A8R2QX37"/>
<evidence type="ECO:0000256" key="4">
    <source>
        <dbReference type="ARBA" id="ARBA00022692"/>
    </source>
</evidence>
<evidence type="ECO:0000256" key="3">
    <source>
        <dbReference type="ARBA" id="ARBA00012278"/>
    </source>
</evidence>
<keyword evidence="4 12" id="KW-0812">Transmembrane</keyword>
<dbReference type="GO" id="GO:0042373">
    <property type="term" value="P:vitamin K metabolic process"/>
    <property type="evidence" value="ECO:0007669"/>
    <property type="project" value="InterPro"/>
</dbReference>
<dbReference type="CTD" id="3346188"/>
<dbReference type="EnsemblMetazoa" id="XM_038012265.1">
    <property type="protein sequence ID" value="XP_037868193.1"/>
    <property type="gene ID" value="LOC101746818"/>
</dbReference>
<dbReference type="Proteomes" id="UP000005204">
    <property type="component" value="Unassembled WGS sequence"/>
</dbReference>
<keyword evidence="8" id="KW-0560">Oxidoreductase</keyword>
<evidence type="ECO:0000259" key="13">
    <source>
        <dbReference type="SMART" id="SM00756"/>
    </source>
</evidence>
<organism evidence="14 15">
    <name type="scientific">Bombyx mori</name>
    <name type="common">Silk moth</name>
    <dbReference type="NCBI Taxonomy" id="7091"/>
    <lineage>
        <taxon>Eukaryota</taxon>
        <taxon>Metazoa</taxon>
        <taxon>Ecdysozoa</taxon>
        <taxon>Arthropoda</taxon>
        <taxon>Hexapoda</taxon>
        <taxon>Insecta</taxon>
        <taxon>Pterygota</taxon>
        <taxon>Neoptera</taxon>
        <taxon>Endopterygota</taxon>
        <taxon>Lepidoptera</taxon>
        <taxon>Glossata</taxon>
        <taxon>Ditrysia</taxon>
        <taxon>Bombycoidea</taxon>
        <taxon>Bombycidae</taxon>
        <taxon>Bombycinae</taxon>
        <taxon>Bombyx</taxon>
    </lineage>
</organism>
<dbReference type="GO" id="GO:0005789">
    <property type="term" value="C:endoplasmic reticulum membrane"/>
    <property type="evidence" value="ECO:0007669"/>
    <property type="project" value="UniProtKB-SubCell"/>
</dbReference>
<evidence type="ECO:0000256" key="8">
    <source>
        <dbReference type="ARBA" id="ARBA00023002"/>
    </source>
</evidence>
<dbReference type="PANTHER" id="PTHR14519">
    <property type="entry name" value="VITAMIN K EPOXIDE REDUCTASE COMPLEX, SUBUNIT 1"/>
    <property type="match status" value="1"/>
</dbReference>
<accession>A0A8R2QX37</accession>
<reference evidence="15" key="1">
    <citation type="journal article" date="2008" name="Insect Biochem. Mol. Biol.">
        <title>The genome of a lepidopteran model insect, the silkworm Bombyx mori.</title>
        <authorList>
            <consortium name="International Silkworm Genome Consortium"/>
        </authorList>
    </citation>
    <scope>NUCLEOTIDE SEQUENCE [LARGE SCALE GENOMIC DNA]</scope>
    <source>
        <strain evidence="15">p50T</strain>
    </source>
</reference>
<evidence type="ECO:0000256" key="5">
    <source>
        <dbReference type="ARBA" id="ARBA00022719"/>
    </source>
</evidence>
<keyword evidence="11" id="KW-0676">Redox-active center</keyword>
<dbReference type="InterPro" id="IPR038354">
    <property type="entry name" value="VKOR_sf"/>
</dbReference>
<evidence type="ECO:0000256" key="7">
    <source>
        <dbReference type="ARBA" id="ARBA00022989"/>
    </source>
</evidence>
<dbReference type="GO" id="GO:0047057">
    <property type="term" value="F:vitamin-K-epoxide reductase (warfarin-sensitive) activity"/>
    <property type="evidence" value="ECO:0007669"/>
    <property type="project" value="UniProtKB-EC"/>
</dbReference>
<reference evidence="14" key="2">
    <citation type="submission" date="2022-06" db="UniProtKB">
        <authorList>
            <consortium name="EnsemblMetazoa"/>
        </authorList>
    </citation>
    <scope>IDENTIFICATION</scope>
    <source>
        <strain evidence="14">p50T (Dazao)</strain>
    </source>
</reference>
<evidence type="ECO:0000256" key="2">
    <source>
        <dbReference type="ARBA" id="ARBA00006214"/>
    </source>
</evidence>
<evidence type="ECO:0000256" key="11">
    <source>
        <dbReference type="ARBA" id="ARBA00023284"/>
    </source>
</evidence>
<evidence type="ECO:0000256" key="12">
    <source>
        <dbReference type="SAM" id="Phobius"/>
    </source>
</evidence>
<comment type="subcellular location">
    <subcellularLocation>
        <location evidence="1">Endoplasmic reticulum membrane</location>
        <topology evidence="1">Multi-pass membrane protein</topology>
    </subcellularLocation>
</comment>
<evidence type="ECO:0000313" key="14">
    <source>
        <dbReference type="EnsemblMetazoa" id="XP_037868193.1"/>
    </source>
</evidence>
<feature type="transmembrane region" description="Helical" evidence="12">
    <location>
        <begin position="101"/>
        <end position="119"/>
    </location>
</feature>
<dbReference type="EC" id="1.17.4.4" evidence="3"/>
<dbReference type="RefSeq" id="XP_037868193.1">
    <property type="nucleotide sequence ID" value="XM_038012265.2"/>
</dbReference>
<evidence type="ECO:0000256" key="10">
    <source>
        <dbReference type="ARBA" id="ARBA00023157"/>
    </source>
</evidence>
<evidence type="ECO:0000256" key="1">
    <source>
        <dbReference type="ARBA" id="ARBA00004477"/>
    </source>
</evidence>
<protein>
    <recommendedName>
        <fullName evidence="3">vitamin-K-epoxide reductase (warfarin-sensitive)</fullName>
        <ecNumber evidence="3">1.17.4.4</ecNumber>
    </recommendedName>
</protein>
<keyword evidence="6" id="KW-0256">Endoplasmic reticulum</keyword>
<dbReference type="SMART" id="SM00756">
    <property type="entry name" value="VKc"/>
    <property type="match status" value="1"/>
</dbReference>
<sequence>MKVRTYDRLLILLSVLGVLLSTYALYVELKVEANPNYKAFCDFSERASCTRVLTSKYAKGLGIIDEGSYLRLPNPIYGTIHFCIMIILSAYDSLVTTNIQFSLAGISSLLCCYLAYNLIYVLKDICIVCISTYLINGTMLFLIWSKFKRQAKKIA</sequence>
<feature type="transmembrane region" description="Helical" evidence="12">
    <location>
        <begin position="76"/>
        <end position="94"/>
    </location>
</feature>
<dbReference type="InterPro" id="IPR012932">
    <property type="entry name" value="VKOR"/>
</dbReference>
<dbReference type="GO" id="GO:0048038">
    <property type="term" value="F:quinone binding"/>
    <property type="evidence" value="ECO:0007669"/>
    <property type="project" value="UniProtKB-KW"/>
</dbReference>
<dbReference type="InterPro" id="IPR042406">
    <property type="entry name" value="VKORC1/VKORC1L1"/>
</dbReference>
<feature type="domain" description="Vitamin K epoxide reductase" evidence="13">
    <location>
        <begin position="3"/>
        <end position="147"/>
    </location>
</feature>
<keyword evidence="10" id="KW-1015">Disulfide bond</keyword>
<dbReference type="KEGG" id="bmor:101746818"/>
<feature type="transmembrane region" description="Helical" evidence="12">
    <location>
        <begin position="125"/>
        <end position="144"/>
    </location>
</feature>
<keyword evidence="15" id="KW-1185">Reference proteome</keyword>
<evidence type="ECO:0000256" key="6">
    <source>
        <dbReference type="ARBA" id="ARBA00022824"/>
    </source>
</evidence>
<evidence type="ECO:0000313" key="15">
    <source>
        <dbReference type="Proteomes" id="UP000005204"/>
    </source>
</evidence>
<proteinExistence type="inferred from homology"/>
<keyword evidence="5" id="KW-0874">Quinone</keyword>
<dbReference type="Gene3D" id="1.20.1440.130">
    <property type="entry name" value="VKOR domain"/>
    <property type="match status" value="1"/>
</dbReference>